<dbReference type="Proteomes" id="UP000253961">
    <property type="component" value="Unassembled WGS sequence"/>
</dbReference>
<name>A0A369Q021_9SPHI</name>
<organism evidence="1 2">
    <name type="scientific">Pedobacter chinensis</name>
    <dbReference type="NCBI Taxonomy" id="2282421"/>
    <lineage>
        <taxon>Bacteria</taxon>
        <taxon>Pseudomonadati</taxon>
        <taxon>Bacteroidota</taxon>
        <taxon>Sphingobacteriia</taxon>
        <taxon>Sphingobacteriales</taxon>
        <taxon>Sphingobacteriaceae</taxon>
        <taxon>Pedobacter</taxon>
    </lineage>
</organism>
<protein>
    <recommendedName>
        <fullName evidence="3">Tetratricopeptide repeat protein</fullName>
    </recommendedName>
</protein>
<proteinExistence type="predicted"/>
<sequence length="281" mass="32818">MKPLFALLVFFSLGVKAQSDLKFNQRLLDCEDKWIAVPAGDSINYYYGFVYLDNSAGLTFNLEGTFSIDISSHYLARKEKNKMIRLRGPSTVLAAIIPSNRLTEIGVSEKPDWLALYRTDDLNVDRLFRLGSMYNAWGDTKKALTYLNKVKKIDRKYPGLNKEYYYAYNGEKRQTLTEFYLYEAISDLSAARQTNCELYKSLVFKQTNSNQLKQAEEMYYYALKECIDETAKADMAYNIAFQYYKLMNKDKLKHWENEVKRWIVPNESYAEKVQKMIATLN</sequence>
<gene>
    <name evidence="1" type="ORF">DU508_06215</name>
</gene>
<dbReference type="AlphaFoldDB" id="A0A369Q021"/>
<dbReference type="Gene3D" id="1.25.40.10">
    <property type="entry name" value="Tetratricopeptide repeat domain"/>
    <property type="match status" value="1"/>
</dbReference>
<reference evidence="1 2" key="1">
    <citation type="submission" date="2018-07" db="EMBL/GenBank/DDBJ databases">
        <title>Pedobacter sp. nov., isolated from soil.</title>
        <authorList>
            <person name="Zhou L.Y."/>
            <person name="Du Z.J."/>
        </authorList>
    </citation>
    <scope>NUCLEOTIDE SEQUENCE [LARGE SCALE GENOMIC DNA]</scope>
    <source>
        <strain evidence="1 2">JDX94</strain>
    </source>
</reference>
<accession>A0A369Q021</accession>
<dbReference type="EMBL" id="QPKV01000003">
    <property type="protein sequence ID" value="RDC56795.1"/>
    <property type="molecule type" value="Genomic_DNA"/>
</dbReference>
<evidence type="ECO:0008006" key="3">
    <source>
        <dbReference type="Google" id="ProtNLM"/>
    </source>
</evidence>
<keyword evidence="2" id="KW-1185">Reference proteome</keyword>
<evidence type="ECO:0000313" key="1">
    <source>
        <dbReference type="EMBL" id="RDC56795.1"/>
    </source>
</evidence>
<dbReference type="InterPro" id="IPR011990">
    <property type="entry name" value="TPR-like_helical_dom_sf"/>
</dbReference>
<comment type="caution">
    <text evidence="1">The sequence shown here is derived from an EMBL/GenBank/DDBJ whole genome shotgun (WGS) entry which is preliminary data.</text>
</comment>
<dbReference type="OrthoDB" id="672063at2"/>
<dbReference type="RefSeq" id="WP_115401982.1">
    <property type="nucleotide sequence ID" value="NZ_QPKV01000003.1"/>
</dbReference>
<evidence type="ECO:0000313" key="2">
    <source>
        <dbReference type="Proteomes" id="UP000253961"/>
    </source>
</evidence>